<dbReference type="Proteomes" id="UP000183155">
    <property type="component" value="Unassembled WGS sequence"/>
</dbReference>
<reference evidence="2 4" key="1">
    <citation type="submission" date="2015-02" db="EMBL/GenBank/DDBJ databases">
        <title>Pseudomonas helleri sp. nov. and Pseudomonas weihenstephanensis sp. nov., isolated from raw cows milk.</title>
        <authorList>
            <person name="von Neubeck M."/>
            <person name="Huptas C."/>
            <person name="Wenning M."/>
            <person name="Scherer S."/>
        </authorList>
    </citation>
    <scope>NUCLEOTIDE SEQUENCE [LARGE SCALE GENOMIC DNA]</scope>
    <source>
        <strain evidence="2 4">DSM 21104</strain>
    </source>
</reference>
<sequence>MILPLFPLNTVLFPGCVLDLQLFEARYLDMIARCMKQGTGFGVVCILEGGEAGNAPKDVARIGCEALIRDFQKQDNGLLGIRVEGGRRFEVLSTELQRDQLLVAQVEWLDELPEQPLQEEDQDLLALLKALAEHPMVAALNMNVEVAGQQLLANRLAYLLPFAEEDKIELLQVDDPQQRLDGIQVLLDEMQGELQGELLN</sequence>
<evidence type="ECO:0000313" key="5">
    <source>
        <dbReference type="Proteomes" id="UP000183155"/>
    </source>
</evidence>
<dbReference type="PANTHER" id="PTHR46732">
    <property type="entry name" value="ATP-DEPENDENT PROTEASE LA (LON) DOMAIN PROTEIN"/>
    <property type="match status" value="1"/>
</dbReference>
<dbReference type="EMBL" id="FNRS01000001">
    <property type="protein sequence ID" value="SEB57905.1"/>
    <property type="molecule type" value="Genomic_DNA"/>
</dbReference>
<dbReference type="PROSITE" id="PS51787">
    <property type="entry name" value="LON_N"/>
    <property type="match status" value="1"/>
</dbReference>
<dbReference type="GO" id="GO:0008233">
    <property type="term" value="F:peptidase activity"/>
    <property type="evidence" value="ECO:0007669"/>
    <property type="project" value="UniProtKB-KW"/>
</dbReference>
<dbReference type="Proteomes" id="UP000036395">
    <property type="component" value="Unassembled WGS sequence"/>
</dbReference>
<feature type="domain" description="Lon N-terminal" evidence="1">
    <location>
        <begin position="1"/>
        <end position="191"/>
    </location>
</feature>
<protein>
    <submittedName>
        <fullName evidence="2">ATP-dependent protease</fullName>
    </submittedName>
</protein>
<dbReference type="SUPFAM" id="SSF88697">
    <property type="entry name" value="PUA domain-like"/>
    <property type="match status" value="1"/>
</dbReference>
<dbReference type="GO" id="GO:0006508">
    <property type="term" value="P:proteolysis"/>
    <property type="evidence" value="ECO:0007669"/>
    <property type="project" value="UniProtKB-KW"/>
</dbReference>
<dbReference type="Pfam" id="PF02190">
    <property type="entry name" value="LON_substr_bdg"/>
    <property type="match status" value="1"/>
</dbReference>
<organism evidence="2 4">
    <name type="scientific">Pseudomonas taetrolens</name>
    <dbReference type="NCBI Taxonomy" id="47884"/>
    <lineage>
        <taxon>Bacteria</taxon>
        <taxon>Pseudomonadati</taxon>
        <taxon>Pseudomonadota</taxon>
        <taxon>Gammaproteobacteria</taxon>
        <taxon>Pseudomonadales</taxon>
        <taxon>Pseudomonadaceae</taxon>
        <taxon>Pseudomonas</taxon>
    </lineage>
</organism>
<dbReference type="PANTHER" id="PTHR46732:SF8">
    <property type="entry name" value="ATP-DEPENDENT PROTEASE LA (LON) DOMAIN PROTEIN"/>
    <property type="match status" value="1"/>
</dbReference>
<dbReference type="STRING" id="47884.SAMN04490203_0696"/>
<dbReference type="RefSeq" id="WP_048378366.1">
    <property type="nucleotide sequence ID" value="NZ_FNRS01000001.1"/>
</dbReference>
<dbReference type="PATRIC" id="fig|47884.3.peg.1022"/>
<dbReference type="InterPro" id="IPR003111">
    <property type="entry name" value="Lon_prtase_N"/>
</dbReference>
<evidence type="ECO:0000313" key="4">
    <source>
        <dbReference type="Proteomes" id="UP000036395"/>
    </source>
</evidence>
<evidence type="ECO:0000313" key="2">
    <source>
        <dbReference type="EMBL" id="KMM86997.1"/>
    </source>
</evidence>
<accession>A0A0J6JT82</accession>
<keyword evidence="2" id="KW-0378">Hydrolase</keyword>
<dbReference type="InterPro" id="IPR046336">
    <property type="entry name" value="Lon_prtase_N_sf"/>
</dbReference>
<name>A0A0J6JT82_PSETA</name>
<dbReference type="Gene3D" id="2.30.130.40">
    <property type="entry name" value="LON domain-like"/>
    <property type="match status" value="1"/>
</dbReference>
<dbReference type="InterPro" id="IPR015947">
    <property type="entry name" value="PUA-like_sf"/>
</dbReference>
<proteinExistence type="predicted"/>
<evidence type="ECO:0000313" key="3">
    <source>
        <dbReference type="EMBL" id="SEB57905.1"/>
    </source>
</evidence>
<dbReference type="EMBL" id="JYLA01000001">
    <property type="protein sequence ID" value="KMM86997.1"/>
    <property type="molecule type" value="Genomic_DNA"/>
</dbReference>
<evidence type="ECO:0000259" key="1">
    <source>
        <dbReference type="PROSITE" id="PS51787"/>
    </source>
</evidence>
<keyword evidence="5" id="KW-1185">Reference proteome</keyword>
<keyword evidence="2" id="KW-0645">Protease</keyword>
<reference evidence="3 5" key="2">
    <citation type="submission" date="2016-10" db="EMBL/GenBank/DDBJ databases">
        <authorList>
            <person name="Varghese N."/>
            <person name="Submissions S."/>
        </authorList>
    </citation>
    <scope>NUCLEOTIDE SEQUENCE [LARGE SCALE GENOMIC DNA]</scope>
    <source>
        <strain evidence="3 5">BS3652</strain>
    </source>
</reference>
<dbReference type="AlphaFoldDB" id="A0A0J6JT82"/>
<dbReference type="OrthoDB" id="8558970at2"/>
<comment type="caution">
    <text evidence="2">The sequence shown here is derived from an EMBL/GenBank/DDBJ whole genome shotgun (WGS) entry which is preliminary data.</text>
</comment>
<gene>
    <name evidence="3" type="ORF">SAMN04490203_0696</name>
    <name evidence="2" type="ORF">TU78_03130</name>
</gene>
<dbReference type="SMART" id="SM00464">
    <property type="entry name" value="LON"/>
    <property type="match status" value="1"/>
</dbReference>